<evidence type="ECO:0000313" key="2">
    <source>
        <dbReference type="EMBL" id="OOM13935.1"/>
    </source>
</evidence>
<dbReference type="RefSeq" id="WP_077865298.1">
    <property type="nucleotide sequence ID" value="NZ_LZYZ01000003.1"/>
</dbReference>
<keyword evidence="1" id="KW-0812">Transmembrane</keyword>
<proteinExistence type="predicted"/>
<dbReference type="PANTHER" id="PTHR32063:SF18">
    <property type="entry name" value="CATION EFFLUX SYSTEM PROTEIN"/>
    <property type="match status" value="1"/>
</dbReference>
<gene>
    <name evidence="2" type="primary">swrC</name>
    <name evidence="2" type="ORF">CLOSAC_20210</name>
</gene>
<dbReference type="EMBL" id="LZYZ01000003">
    <property type="protein sequence ID" value="OOM13935.1"/>
    <property type="molecule type" value="Genomic_DNA"/>
</dbReference>
<dbReference type="Gene3D" id="3.30.2090.10">
    <property type="entry name" value="Multidrug efflux transporter AcrB TolC docking domain, DN and DC subdomains"/>
    <property type="match status" value="2"/>
</dbReference>
<feature type="transmembrane region" description="Helical" evidence="1">
    <location>
        <begin position="947"/>
        <end position="966"/>
    </location>
</feature>
<organism evidence="2 3">
    <name type="scientific">Clostridium saccharobutylicum</name>
    <dbReference type="NCBI Taxonomy" id="169679"/>
    <lineage>
        <taxon>Bacteria</taxon>
        <taxon>Bacillati</taxon>
        <taxon>Bacillota</taxon>
        <taxon>Clostridia</taxon>
        <taxon>Eubacteriales</taxon>
        <taxon>Clostridiaceae</taxon>
        <taxon>Clostridium</taxon>
    </lineage>
</organism>
<feature type="transmembrane region" description="Helical" evidence="1">
    <location>
        <begin position="978"/>
        <end position="1001"/>
    </location>
</feature>
<feature type="transmembrane region" description="Helical" evidence="1">
    <location>
        <begin position="516"/>
        <end position="536"/>
    </location>
</feature>
<dbReference type="SUPFAM" id="SSF82693">
    <property type="entry name" value="Multidrug efflux transporter AcrB pore domain, PN1, PN2, PC1 and PC2 subdomains"/>
    <property type="match status" value="2"/>
</dbReference>
<dbReference type="Gene3D" id="1.20.1640.10">
    <property type="entry name" value="Multidrug efflux transporter AcrB transmembrane domain"/>
    <property type="match status" value="2"/>
</dbReference>
<dbReference type="Proteomes" id="UP000191154">
    <property type="component" value="Unassembled WGS sequence"/>
</dbReference>
<dbReference type="SUPFAM" id="SSF82866">
    <property type="entry name" value="Multidrug efflux transporter AcrB transmembrane domain"/>
    <property type="match status" value="2"/>
</dbReference>
<keyword evidence="1" id="KW-1133">Transmembrane helix</keyword>
<dbReference type="PRINTS" id="PR00702">
    <property type="entry name" value="ACRIFLAVINRP"/>
</dbReference>
<dbReference type="GO" id="GO:0042910">
    <property type="term" value="F:xenobiotic transmembrane transporter activity"/>
    <property type="evidence" value="ECO:0007669"/>
    <property type="project" value="TreeGrafter"/>
</dbReference>
<feature type="transmembrane region" description="Helical" evidence="1">
    <location>
        <begin position="430"/>
        <end position="449"/>
    </location>
</feature>
<dbReference type="STRING" id="169679.CSACC_16380"/>
<feature type="transmembrane region" description="Helical" evidence="1">
    <location>
        <begin position="875"/>
        <end position="895"/>
    </location>
</feature>
<dbReference type="Gene3D" id="3.30.70.1430">
    <property type="entry name" value="Multidrug efflux transporter AcrB pore domain"/>
    <property type="match status" value="2"/>
</dbReference>
<dbReference type="SUPFAM" id="SSF82714">
    <property type="entry name" value="Multidrug efflux transporter AcrB TolC docking domain, DN and DC subdomains"/>
    <property type="match status" value="2"/>
</dbReference>
<dbReference type="AlphaFoldDB" id="A0A1S8NBR7"/>
<feature type="transmembrane region" description="Helical" evidence="1">
    <location>
        <begin position="358"/>
        <end position="376"/>
    </location>
</feature>
<feature type="transmembrane region" description="Helical" evidence="1">
    <location>
        <begin position="461"/>
        <end position="489"/>
    </location>
</feature>
<name>A0A1S8NBR7_CLOSA</name>
<dbReference type="InterPro" id="IPR001036">
    <property type="entry name" value="Acrflvin-R"/>
</dbReference>
<feature type="transmembrane region" description="Helical" evidence="1">
    <location>
        <begin position="12"/>
        <end position="32"/>
    </location>
</feature>
<dbReference type="Gene3D" id="3.30.70.1320">
    <property type="entry name" value="Multidrug efflux transporter AcrB pore domain like"/>
    <property type="match status" value="1"/>
</dbReference>
<dbReference type="Pfam" id="PF00873">
    <property type="entry name" value="ACR_tran"/>
    <property type="match status" value="1"/>
</dbReference>
<accession>A0A1S8NBR7</accession>
<reference evidence="2 3" key="1">
    <citation type="submission" date="2016-05" db="EMBL/GenBank/DDBJ databases">
        <title>Microbial solvent formation.</title>
        <authorList>
            <person name="Poehlein A."/>
            <person name="Montoya Solano J.D."/>
            <person name="Flitsch S."/>
            <person name="Krabben P."/>
            <person name="Duerre P."/>
            <person name="Daniel R."/>
        </authorList>
    </citation>
    <scope>NUCLEOTIDE SEQUENCE [LARGE SCALE GENOMIC DNA]</scope>
    <source>
        <strain evidence="2 3">L1-8</strain>
    </source>
</reference>
<sequence length="1034" mass="113886">MGLINAAIKNKKIVLFLVVIAIISGFYCYHILPKQESPDVSSPAAMITTIYPGGSPSDIESLVTKKIEEKAEEIDGYDYCESYSENSASIVILYLNNDADKDKAWRDLRDKIKDLKSELPDGCQDSQINTKLTESAGMILSVSGDNYSYEQLGNYADEIKKQLSNVSGVSRFDIEGKQDKQVKVNVDLSKINKNSISLEDVCRVLQAQNIEIPSGNLDLSTGKIKVQTPGSFVSLKDIENTIVNVSKDTGQTIKIKDIANVQMDYDDDSNYKYTNNGENAVLLAGYFQDNKNIVLIGDDVKKKLDEIKTQLPQDLKIDEVSFQPKDVNESVSFFMDNLRDGVILVVITVLIGMGFRNAMVVSAVIPISMAMSFIIMEALGIKVQQMSTTALIIALGILVDDAIVIGDVVQVGIDNGMPGDEAAFHGIKKLFVPVFTSTLIIVGAFSPLLKIPGAVGDFLRTLPQVVMICIICSYISALFITPAMSSMFFTKSKAEKESKIRKMFHKLLTYGLKHKIKIVIAAICVFIVSMGLMKLLGMEFFPHADKDILYIDVSNEKVEDIDSTSNLVKQIEDVLKSQQEVTGVTSAIGGGMPKFYMTLPDTAPAKSTAQIMVKVDIKKTKKFDTREKLAEYLQSQIDSKISGGTATVKLLEQAQPIGAPIRLRLTGDDLDKIYAASDQIQEKLRNIPGTLNIRDDAAKKTYEYEVNIDSTKAMQHGLLKSDILKQINIALKGYSSSVYRKNGNDYDILVKTNIASVEDLKNLQIKSSLGENKVLLSEVASIDLNSQLDQIKHYKKDKTVTIYSDVKAGCNSVKMEDELNQEISKMDLNGVNVIYDGEKHQIETNFTSLGVAGVLCIVIIYVILFVQFKSFIQPFIIMCSLPLSLMGVSIGLLVFRMSISLTAVMGIISLIGVVIRNAILLVEYIIDGRKEGLSIDEACLHAVSQRFRPIILSSTATITGLIPLAFSKSALFGPMSVAIIFGLASATFLTFVVVPVVYSLVNTRLEEKPINIDKLNIKSKIAKLNFKSLAFWKK</sequence>
<keyword evidence="1" id="KW-0472">Membrane</keyword>
<feature type="transmembrane region" description="Helical" evidence="1">
    <location>
        <begin position="849"/>
        <end position="868"/>
    </location>
</feature>
<dbReference type="PANTHER" id="PTHR32063">
    <property type="match status" value="1"/>
</dbReference>
<evidence type="ECO:0000256" key="1">
    <source>
        <dbReference type="SAM" id="Phobius"/>
    </source>
</evidence>
<comment type="caution">
    <text evidence="2">The sequence shown here is derived from an EMBL/GenBank/DDBJ whole genome shotgun (WGS) entry which is preliminary data.</text>
</comment>
<dbReference type="Gene3D" id="3.30.70.1440">
    <property type="entry name" value="Multidrug efflux transporter AcrB pore domain"/>
    <property type="match status" value="1"/>
</dbReference>
<dbReference type="GO" id="GO:0005886">
    <property type="term" value="C:plasma membrane"/>
    <property type="evidence" value="ECO:0007669"/>
    <property type="project" value="TreeGrafter"/>
</dbReference>
<protein>
    <submittedName>
        <fullName evidence="2">Swarming motility protein SwrC</fullName>
    </submittedName>
</protein>
<evidence type="ECO:0000313" key="3">
    <source>
        <dbReference type="Proteomes" id="UP000191154"/>
    </source>
</evidence>
<feature type="transmembrane region" description="Helical" evidence="1">
    <location>
        <begin position="901"/>
        <end position="926"/>
    </location>
</feature>
<dbReference type="InterPro" id="IPR027463">
    <property type="entry name" value="AcrB_DN_DC_subdom"/>
</dbReference>